<evidence type="ECO:0000256" key="1">
    <source>
        <dbReference type="SAM" id="MobiDB-lite"/>
    </source>
</evidence>
<dbReference type="WBParaSite" id="ECPE_0000799701-mRNA-1">
    <property type="protein sequence ID" value="ECPE_0000799701-mRNA-1"/>
    <property type="gene ID" value="ECPE_0000799701"/>
</dbReference>
<reference evidence="2" key="1">
    <citation type="submission" date="2016-06" db="UniProtKB">
        <authorList>
            <consortium name="WormBaseParasite"/>
        </authorList>
    </citation>
    <scope>IDENTIFICATION</scope>
</reference>
<organism evidence="2">
    <name type="scientific">Echinostoma caproni</name>
    <dbReference type="NCBI Taxonomy" id="27848"/>
    <lineage>
        <taxon>Eukaryota</taxon>
        <taxon>Metazoa</taxon>
        <taxon>Spiralia</taxon>
        <taxon>Lophotrochozoa</taxon>
        <taxon>Platyhelminthes</taxon>
        <taxon>Trematoda</taxon>
        <taxon>Digenea</taxon>
        <taxon>Plagiorchiida</taxon>
        <taxon>Echinostomata</taxon>
        <taxon>Echinostomatoidea</taxon>
        <taxon>Echinostomatidae</taxon>
        <taxon>Echinostoma</taxon>
    </lineage>
</organism>
<feature type="region of interest" description="Disordered" evidence="1">
    <location>
        <begin position="591"/>
        <end position="619"/>
    </location>
</feature>
<evidence type="ECO:0000313" key="2">
    <source>
        <dbReference type="WBParaSite" id="ECPE_0000799701-mRNA-1"/>
    </source>
</evidence>
<feature type="compositionally biased region" description="Polar residues" evidence="1">
    <location>
        <begin position="610"/>
        <end position="619"/>
    </location>
</feature>
<dbReference type="AlphaFoldDB" id="A0A183ALZ1"/>
<proteinExistence type="predicted"/>
<accession>A0A183ALZ1</accession>
<sequence>LLHLSEQLDHALERDDWEHCDGTPEEARQLANILKNALSQYEHISAECERLKVRSQTIVPIYLRTQPLLEPVQGVMLCDYDVGSHKFRSGDRVTVVNNWAPFNSNFIRRSSSQRPQSSQAYAETTVIPEVEDEEVNDRKLAQSSSFVQSINQPSDAMYSPVQTATPYWCVCALGEQEIRVVPAVTVCLIPSAPDTIRTIEKMKEQLRGNWKETIDRLLNAAGNVLRQFLHKIIDSGLVMVTDRSALKRLFALIAESYPCNRHSEMNADIAGLVDAARATITEIHGATPGRRGLFLRRSDIAQYMSVIATLRMHMHKSERLESQCASATVYEKLQEKQDAEMKRMILAVNAIDEVARLDFDKVQKLLVELRRLKNMDRTGDSESLLKSGLEPTIRGDCDNFHQETVSESVLYLPPSRGSTPYDQYEIQPVPRQATYPLTQTRFQGHDLHQALISDTITESPLARDEIRSHRGTGYSRIPFMRTIYSRSTSVTRSTKRGSDSFISHTQSSWVSAPISPGEGWQNFDLDTSFNLNRPVYHSVENPPIPSGTICAQTQTDLEMIPAAVPSIIDQADDPYSAERIRLIDIRASDQTTQSVEDDEGEEYGKIVPGQFSQPIISPL</sequence>
<name>A0A183ALZ1_9TREM</name>
<protein>
    <submittedName>
        <fullName evidence="2">SH3_10 domain-containing protein</fullName>
    </submittedName>
</protein>